<protein>
    <submittedName>
        <fullName evidence="2">NAD/NADP transhydrogenase beta subunit</fullName>
    </submittedName>
</protein>
<name>A0ABU1N2N7_9CAUL</name>
<dbReference type="InterPro" id="IPR058247">
    <property type="entry name" value="DUF1453"/>
</dbReference>
<evidence type="ECO:0000313" key="3">
    <source>
        <dbReference type="Proteomes" id="UP001262754"/>
    </source>
</evidence>
<keyword evidence="3" id="KW-1185">Reference proteome</keyword>
<keyword evidence="1" id="KW-1133">Transmembrane helix</keyword>
<evidence type="ECO:0000256" key="1">
    <source>
        <dbReference type="SAM" id="Phobius"/>
    </source>
</evidence>
<comment type="caution">
    <text evidence="2">The sequence shown here is derived from an EMBL/GenBank/DDBJ whole genome shotgun (WGS) entry which is preliminary data.</text>
</comment>
<feature type="transmembrane region" description="Helical" evidence="1">
    <location>
        <begin position="62"/>
        <end position="80"/>
    </location>
</feature>
<dbReference type="Pfam" id="PF07301">
    <property type="entry name" value="DUF1453"/>
    <property type="match status" value="1"/>
</dbReference>
<dbReference type="EMBL" id="JAVDRL010000010">
    <property type="protein sequence ID" value="MDR6532719.1"/>
    <property type="molecule type" value="Genomic_DNA"/>
</dbReference>
<feature type="transmembrane region" description="Helical" evidence="1">
    <location>
        <begin position="36"/>
        <end position="56"/>
    </location>
</feature>
<sequence>MPQSSIQMAVTIAIVAVVFALRFRGMTRERRLRLELMWIVPALLVAAMVAVLVQFPPHGVDWAWLAAIFAVGATIGWWRGKLIPIAIDPQTHLLNTKPSPAAILFLLGLFVVRFALRALVESEASAWHINAALVTDGFIVLGVGLLAVSRLEMALRAWTLLREARAARGSVAA</sequence>
<dbReference type="Proteomes" id="UP001262754">
    <property type="component" value="Unassembled WGS sequence"/>
</dbReference>
<organism evidence="2 3">
    <name type="scientific">Caulobacter rhizosphaerae</name>
    <dbReference type="NCBI Taxonomy" id="2010972"/>
    <lineage>
        <taxon>Bacteria</taxon>
        <taxon>Pseudomonadati</taxon>
        <taxon>Pseudomonadota</taxon>
        <taxon>Alphaproteobacteria</taxon>
        <taxon>Caulobacterales</taxon>
        <taxon>Caulobacteraceae</taxon>
        <taxon>Caulobacter</taxon>
    </lineage>
</organism>
<keyword evidence="1" id="KW-0812">Transmembrane</keyword>
<feature type="transmembrane region" description="Helical" evidence="1">
    <location>
        <begin position="6"/>
        <end position="24"/>
    </location>
</feature>
<gene>
    <name evidence="2" type="ORF">J2800_003479</name>
</gene>
<feature type="transmembrane region" description="Helical" evidence="1">
    <location>
        <begin position="126"/>
        <end position="148"/>
    </location>
</feature>
<dbReference type="RefSeq" id="WP_310033338.1">
    <property type="nucleotide sequence ID" value="NZ_JAVDRL010000010.1"/>
</dbReference>
<evidence type="ECO:0000313" key="2">
    <source>
        <dbReference type="EMBL" id="MDR6532719.1"/>
    </source>
</evidence>
<reference evidence="2 3" key="1">
    <citation type="submission" date="2023-07" db="EMBL/GenBank/DDBJ databases">
        <title>Sorghum-associated microbial communities from plants grown in Nebraska, USA.</title>
        <authorList>
            <person name="Schachtman D."/>
        </authorList>
    </citation>
    <scope>NUCLEOTIDE SEQUENCE [LARGE SCALE GENOMIC DNA]</scope>
    <source>
        <strain evidence="2 3">DS2154</strain>
    </source>
</reference>
<keyword evidence="1" id="KW-0472">Membrane</keyword>
<feature type="transmembrane region" description="Helical" evidence="1">
    <location>
        <begin position="101"/>
        <end position="120"/>
    </location>
</feature>
<accession>A0ABU1N2N7</accession>
<proteinExistence type="predicted"/>